<accession>A0A0F4ZFS0</accession>
<evidence type="ECO:0000256" key="4">
    <source>
        <dbReference type="PROSITE-ProRule" id="PRU00834"/>
    </source>
</evidence>
<comment type="caution">
    <text evidence="7">The sequence shown here is derived from an EMBL/GenBank/DDBJ whole genome shotgun (WGS) entry which is preliminary data.</text>
</comment>
<proteinExistence type="predicted"/>
<keyword evidence="1" id="KW-0479">Metal-binding</keyword>
<dbReference type="Pfam" id="PF05180">
    <property type="entry name" value="zf-DNL"/>
    <property type="match status" value="1"/>
</dbReference>
<evidence type="ECO:0000259" key="6">
    <source>
        <dbReference type="PROSITE" id="PS51501"/>
    </source>
</evidence>
<evidence type="ECO:0000313" key="7">
    <source>
        <dbReference type="EMBL" id="KKA29444.1"/>
    </source>
</evidence>
<evidence type="ECO:0000256" key="2">
    <source>
        <dbReference type="ARBA" id="ARBA00022771"/>
    </source>
</evidence>
<dbReference type="GO" id="GO:0008270">
    <property type="term" value="F:zinc ion binding"/>
    <property type="evidence" value="ECO:0007669"/>
    <property type="project" value="UniProtKB-KW"/>
</dbReference>
<dbReference type="InterPro" id="IPR024158">
    <property type="entry name" value="Mt_import_TIM15"/>
</dbReference>
<dbReference type="EMBL" id="LAEV01000831">
    <property type="protein sequence ID" value="KKA29444.1"/>
    <property type="molecule type" value="Genomic_DNA"/>
</dbReference>
<name>A0A0F4ZFS0_9PEZI</name>
<organism evidence="7 8">
    <name type="scientific">Thielaviopsis punctulata</name>
    <dbReference type="NCBI Taxonomy" id="72032"/>
    <lineage>
        <taxon>Eukaryota</taxon>
        <taxon>Fungi</taxon>
        <taxon>Dikarya</taxon>
        <taxon>Ascomycota</taxon>
        <taxon>Pezizomycotina</taxon>
        <taxon>Sordariomycetes</taxon>
        <taxon>Hypocreomycetidae</taxon>
        <taxon>Microascales</taxon>
        <taxon>Ceratocystidaceae</taxon>
        <taxon>Thielaviopsis</taxon>
    </lineage>
</organism>
<keyword evidence="8" id="KW-1185">Reference proteome</keyword>
<evidence type="ECO:0000256" key="5">
    <source>
        <dbReference type="SAM" id="MobiDB-lite"/>
    </source>
</evidence>
<dbReference type="GO" id="GO:0030150">
    <property type="term" value="P:protein import into mitochondrial matrix"/>
    <property type="evidence" value="ECO:0007669"/>
    <property type="project" value="TreeGrafter"/>
</dbReference>
<keyword evidence="2 4" id="KW-0863">Zinc-finger</keyword>
<dbReference type="InterPro" id="IPR007853">
    <property type="entry name" value="Znf_DNL-typ"/>
</dbReference>
<dbReference type="OrthoDB" id="512667at2759"/>
<feature type="domain" description="DNL-type" evidence="6">
    <location>
        <begin position="85"/>
        <end position="170"/>
    </location>
</feature>
<dbReference type="GO" id="GO:0005739">
    <property type="term" value="C:mitochondrion"/>
    <property type="evidence" value="ECO:0007669"/>
    <property type="project" value="TreeGrafter"/>
</dbReference>
<dbReference type="GO" id="GO:0050821">
    <property type="term" value="P:protein stabilization"/>
    <property type="evidence" value="ECO:0007669"/>
    <property type="project" value="TreeGrafter"/>
</dbReference>
<sequence>MSFVKSSSLALRRALPRAIPPTRTFVAPVPVTSRSFVLRPWSYVRFSSSSSSSSSSPASPVSESSASSSATTDPAASSEILARKLQEPHYQLSFTCKPCDTRSSHIVSKQAYHHGSVLITCPGCSNRHVMSDNLNIFGDKKVTVEDLLREKGEGVRKGRVDENGDVEFWE</sequence>
<dbReference type="GO" id="GO:0006457">
    <property type="term" value="P:protein folding"/>
    <property type="evidence" value="ECO:0007669"/>
    <property type="project" value="TreeGrafter"/>
</dbReference>
<evidence type="ECO:0000256" key="1">
    <source>
        <dbReference type="ARBA" id="ARBA00022723"/>
    </source>
</evidence>
<reference evidence="7 8" key="1">
    <citation type="submission" date="2015-03" db="EMBL/GenBank/DDBJ databases">
        <authorList>
            <person name="Radwan O."/>
            <person name="Al-Naeli F.A."/>
            <person name="Rendon G.A."/>
            <person name="Fields C."/>
        </authorList>
    </citation>
    <scope>NUCLEOTIDE SEQUENCE [LARGE SCALE GENOMIC DNA]</scope>
    <source>
        <strain evidence="7">CR-DP1</strain>
    </source>
</reference>
<protein>
    <recommendedName>
        <fullName evidence="6">DNL-type domain-containing protein</fullName>
    </recommendedName>
</protein>
<dbReference type="GO" id="GO:0051087">
    <property type="term" value="F:protein-folding chaperone binding"/>
    <property type="evidence" value="ECO:0007669"/>
    <property type="project" value="TreeGrafter"/>
</dbReference>
<dbReference type="AlphaFoldDB" id="A0A0F4ZFS0"/>
<evidence type="ECO:0000313" key="8">
    <source>
        <dbReference type="Proteomes" id="UP000033483"/>
    </source>
</evidence>
<keyword evidence="3" id="KW-0862">Zinc</keyword>
<dbReference type="Proteomes" id="UP000033483">
    <property type="component" value="Unassembled WGS sequence"/>
</dbReference>
<feature type="compositionally biased region" description="Low complexity" evidence="5">
    <location>
        <begin position="47"/>
        <end position="78"/>
    </location>
</feature>
<dbReference type="PROSITE" id="PS51501">
    <property type="entry name" value="ZF_DNL"/>
    <property type="match status" value="1"/>
</dbReference>
<evidence type="ECO:0000256" key="3">
    <source>
        <dbReference type="ARBA" id="ARBA00022833"/>
    </source>
</evidence>
<dbReference type="PANTHER" id="PTHR20922:SF13">
    <property type="entry name" value="DNL-TYPE ZINC FINGER PROTEIN"/>
    <property type="match status" value="1"/>
</dbReference>
<dbReference type="PANTHER" id="PTHR20922">
    <property type="entry name" value="DNL-TYPE ZINC FINGER PROTEIN"/>
    <property type="match status" value="1"/>
</dbReference>
<gene>
    <name evidence="7" type="ORF">TD95_002692</name>
</gene>
<feature type="region of interest" description="Disordered" evidence="5">
    <location>
        <begin position="47"/>
        <end position="80"/>
    </location>
</feature>